<dbReference type="RefSeq" id="WP_183824619.1">
    <property type="nucleotide sequence ID" value="NZ_JACHEU010000001.1"/>
</dbReference>
<dbReference type="Proteomes" id="UP000533306">
    <property type="component" value="Unassembled WGS sequence"/>
</dbReference>
<evidence type="ECO:0000313" key="3">
    <source>
        <dbReference type="Proteomes" id="UP000533306"/>
    </source>
</evidence>
<comment type="caution">
    <text evidence="2">The sequence shown here is derived from an EMBL/GenBank/DDBJ whole genome shotgun (WGS) entry which is preliminary data.</text>
</comment>
<feature type="region of interest" description="Disordered" evidence="1">
    <location>
        <begin position="1"/>
        <end position="58"/>
    </location>
</feature>
<reference evidence="2 3" key="1">
    <citation type="submission" date="2020-08" db="EMBL/GenBank/DDBJ databases">
        <title>Genomic Encyclopedia of Type Strains, Phase IV (KMG-IV): sequencing the most valuable type-strain genomes for metagenomic binning, comparative biology and taxonomic classification.</title>
        <authorList>
            <person name="Goeker M."/>
        </authorList>
    </citation>
    <scope>NUCLEOTIDE SEQUENCE [LARGE SCALE GENOMIC DNA]</scope>
    <source>
        <strain evidence="2 3">DSM 11099</strain>
    </source>
</reference>
<keyword evidence="3" id="KW-1185">Reference proteome</keyword>
<dbReference type="AlphaFoldDB" id="A0A7W9RZZ5"/>
<dbReference type="EMBL" id="JACHEU010000001">
    <property type="protein sequence ID" value="MBB6010829.1"/>
    <property type="molecule type" value="Genomic_DNA"/>
</dbReference>
<feature type="compositionally biased region" description="Basic and acidic residues" evidence="1">
    <location>
        <begin position="1"/>
        <end position="21"/>
    </location>
</feature>
<protein>
    <submittedName>
        <fullName evidence="2">Uncharacterized protein</fullName>
    </submittedName>
</protein>
<sequence>MKDKKGTATSSEEARKARSAEALRANLLKRKAQTRARRAGEADSRPQGIEASRPASES</sequence>
<evidence type="ECO:0000256" key="1">
    <source>
        <dbReference type="SAM" id="MobiDB-lite"/>
    </source>
</evidence>
<organism evidence="2 3">
    <name type="scientific">Aquamicrobium lusatiense</name>
    <dbReference type="NCBI Taxonomy" id="89772"/>
    <lineage>
        <taxon>Bacteria</taxon>
        <taxon>Pseudomonadati</taxon>
        <taxon>Pseudomonadota</taxon>
        <taxon>Alphaproteobacteria</taxon>
        <taxon>Hyphomicrobiales</taxon>
        <taxon>Phyllobacteriaceae</taxon>
        <taxon>Aquamicrobium</taxon>
    </lineage>
</organism>
<proteinExistence type="predicted"/>
<feature type="compositionally biased region" description="Basic residues" evidence="1">
    <location>
        <begin position="27"/>
        <end position="37"/>
    </location>
</feature>
<gene>
    <name evidence="2" type="ORF">HNR59_000174</name>
</gene>
<accession>A0A7W9RZZ5</accession>
<name>A0A7W9RZZ5_9HYPH</name>
<evidence type="ECO:0000313" key="2">
    <source>
        <dbReference type="EMBL" id="MBB6010829.1"/>
    </source>
</evidence>